<feature type="chain" id="PRO_5002435465" evidence="1">
    <location>
        <begin position="17"/>
        <end position="63"/>
    </location>
</feature>
<sequence length="63" mass="7278">MYWVIITPHLFDLALAFSVGTFVSHRSQLNVWQDNGQPFPVSVQAQHIFFLSEKRPQMCFPGL</sequence>
<evidence type="ECO:0000256" key="1">
    <source>
        <dbReference type="SAM" id="SignalP"/>
    </source>
</evidence>
<protein>
    <submittedName>
        <fullName evidence="2">Uncharacterized protein</fullName>
    </submittedName>
</protein>
<reference evidence="2" key="1">
    <citation type="submission" date="2014-11" db="EMBL/GenBank/DDBJ databases">
        <authorList>
            <person name="Amaro Gonzalez C."/>
        </authorList>
    </citation>
    <scope>NUCLEOTIDE SEQUENCE</scope>
</reference>
<dbReference type="AlphaFoldDB" id="A0A0E9XGA6"/>
<dbReference type="EMBL" id="GBXM01007106">
    <property type="protein sequence ID" value="JAI01472.1"/>
    <property type="molecule type" value="Transcribed_RNA"/>
</dbReference>
<reference evidence="2" key="2">
    <citation type="journal article" date="2015" name="Fish Shellfish Immunol.">
        <title>Early steps in the European eel (Anguilla anguilla)-Vibrio vulnificus interaction in the gills: Role of the RtxA13 toxin.</title>
        <authorList>
            <person name="Callol A."/>
            <person name="Pajuelo D."/>
            <person name="Ebbesson L."/>
            <person name="Teles M."/>
            <person name="MacKenzie S."/>
            <person name="Amaro C."/>
        </authorList>
    </citation>
    <scope>NUCLEOTIDE SEQUENCE</scope>
</reference>
<accession>A0A0E9XGA6</accession>
<keyword evidence="1" id="KW-0732">Signal</keyword>
<proteinExistence type="predicted"/>
<organism evidence="2">
    <name type="scientific">Anguilla anguilla</name>
    <name type="common">European freshwater eel</name>
    <name type="synonym">Muraena anguilla</name>
    <dbReference type="NCBI Taxonomy" id="7936"/>
    <lineage>
        <taxon>Eukaryota</taxon>
        <taxon>Metazoa</taxon>
        <taxon>Chordata</taxon>
        <taxon>Craniata</taxon>
        <taxon>Vertebrata</taxon>
        <taxon>Euteleostomi</taxon>
        <taxon>Actinopterygii</taxon>
        <taxon>Neopterygii</taxon>
        <taxon>Teleostei</taxon>
        <taxon>Anguilliformes</taxon>
        <taxon>Anguillidae</taxon>
        <taxon>Anguilla</taxon>
    </lineage>
</organism>
<evidence type="ECO:0000313" key="2">
    <source>
        <dbReference type="EMBL" id="JAI01472.1"/>
    </source>
</evidence>
<feature type="signal peptide" evidence="1">
    <location>
        <begin position="1"/>
        <end position="16"/>
    </location>
</feature>
<name>A0A0E9XGA6_ANGAN</name>